<reference evidence="1" key="1">
    <citation type="submission" date="2020-03" db="EMBL/GenBank/DDBJ databases">
        <authorList>
            <person name="Guo F."/>
        </authorList>
    </citation>
    <scope>NUCLEOTIDE SEQUENCE</scope>
    <source>
        <strain evidence="1">JCM 30134</strain>
    </source>
</reference>
<protein>
    <submittedName>
        <fullName evidence="1">DUF1993 domain-containing protein</fullName>
    </submittedName>
</protein>
<dbReference type="AlphaFoldDB" id="A0A9E5MQB6"/>
<dbReference type="Gene3D" id="1.20.120.450">
    <property type="entry name" value="dinb family like domain"/>
    <property type="match status" value="1"/>
</dbReference>
<dbReference type="PANTHER" id="PTHR36922">
    <property type="entry name" value="BLL2446 PROTEIN"/>
    <property type="match status" value="1"/>
</dbReference>
<sequence>MPLSLHTAFVPSCVQLLHSITHLLQKAEAFCEEKGIAPDDLLQAKLADDMLPFAYQIKSTAVHSEQAIRSLAEGVFSPDLTPPPTDFAGLHKRINQAIGYLEGLDEATLEAVIGQPMMFKMGDFELKFTAENFLLSFSQPNFYFHATTAYDILRAKGVNLGKADYIGRVRKM</sequence>
<dbReference type="RefSeq" id="WP_167192513.1">
    <property type="nucleotide sequence ID" value="NZ_JAAONZ010000038.1"/>
</dbReference>
<keyword evidence="2" id="KW-1185">Reference proteome</keyword>
<dbReference type="Pfam" id="PF09351">
    <property type="entry name" value="DUF1993"/>
    <property type="match status" value="1"/>
</dbReference>
<name>A0A9E5MQB6_9GAMM</name>
<dbReference type="EMBL" id="JAAONZ010000038">
    <property type="protein sequence ID" value="NHO68548.1"/>
    <property type="molecule type" value="Genomic_DNA"/>
</dbReference>
<organism evidence="1 2">
    <name type="scientific">Pseudomaricurvus hydrocarbonicus</name>
    <dbReference type="NCBI Taxonomy" id="1470433"/>
    <lineage>
        <taxon>Bacteria</taxon>
        <taxon>Pseudomonadati</taxon>
        <taxon>Pseudomonadota</taxon>
        <taxon>Gammaproteobacteria</taxon>
        <taxon>Cellvibrionales</taxon>
        <taxon>Cellvibrionaceae</taxon>
        <taxon>Pseudomaricurvus</taxon>
    </lineage>
</organism>
<dbReference type="InterPro" id="IPR018531">
    <property type="entry name" value="DUF1993"/>
</dbReference>
<dbReference type="Proteomes" id="UP000787472">
    <property type="component" value="Unassembled WGS sequence"/>
</dbReference>
<accession>A0A9E5MQB6</accession>
<comment type="caution">
    <text evidence="1">The sequence shown here is derived from an EMBL/GenBank/DDBJ whole genome shotgun (WGS) entry which is preliminary data.</text>
</comment>
<evidence type="ECO:0000313" key="2">
    <source>
        <dbReference type="Proteomes" id="UP000787472"/>
    </source>
</evidence>
<evidence type="ECO:0000313" key="1">
    <source>
        <dbReference type="EMBL" id="NHO68548.1"/>
    </source>
</evidence>
<gene>
    <name evidence="1" type="ORF">G8770_23595</name>
</gene>
<dbReference type="SUPFAM" id="SSF109854">
    <property type="entry name" value="DinB/YfiT-like putative metalloenzymes"/>
    <property type="match status" value="1"/>
</dbReference>
<dbReference type="InterPro" id="IPR034660">
    <property type="entry name" value="DinB/YfiT-like"/>
</dbReference>
<dbReference type="PANTHER" id="PTHR36922:SF1">
    <property type="entry name" value="DUF1993 DOMAIN-CONTAINING PROTEIN"/>
    <property type="match status" value="1"/>
</dbReference>
<proteinExistence type="predicted"/>